<accession>A0A5N6LYA3</accession>
<dbReference type="PANTHER" id="PTHR23012:SF212">
    <property type="entry name" value="E3 UBIQUITIN-PROTEIN LIGASE MARCH"/>
    <property type="match status" value="1"/>
</dbReference>
<dbReference type="GO" id="GO:0008270">
    <property type="term" value="F:zinc ion binding"/>
    <property type="evidence" value="ECO:0007669"/>
    <property type="project" value="UniProtKB-KW"/>
</dbReference>
<sequence>MGDHFILLADRLLTESSLEDVIESKNRSNSANEGVVTNDSGHRMDLSFESLPKKLAECRICHDEDEDSNMETPCRCVQRWCNEKGNTICEICLQPFKPDYTSPPPLFHCDGIPMNFRGNWEIPRRDLLNLRFSAAGSAGHDEPHTDEYTTPISRSLICCRVVTIIFMTLLVLRHTLPIIINGTGGYTVTVFMMVMLRFIGVLLPIYIMVRAYSAIQCRQQTQVHEYIPSDEENNLPRSPTRLHLICIH</sequence>
<dbReference type="GO" id="GO:0004842">
    <property type="term" value="F:ubiquitin-protein transferase activity"/>
    <property type="evidence" value="ECO:0007669"/>
    <property type="project" value="TreeGrafter"/>
</dbReference>
<dbReference type="EMBL" id="SZYD01000018">
    <property type="protein sequence ID" value="KAD2805682.1"/>
    <property type="molecule type" value="Genomic_DNA"/>
</dbReference>
<feature type="transmembrane region" description="Helical" evidence="4">
    <location>
        <begin position="186"/>
        <end position="209"/>
    </location>
</feature>
<name>A0A5N6LYA3_9ASTR</name>
<dbReference type="InterPro" id="IPR013083">
    <property type="entry name" value="Znf_RING/FYVE/PHD"/>
</dbReference>
<keyword evidence="4" id="KW-1133">Transmembrane helix</keyword>
<dbReference type="SMART" id="SM00744">
    <property type="entry name" value="RINGv"/>
    <property type="match status" value="1"/>
</dbReference>
<gene>
    <name evidence="6" type="ORF">E3N88_39059</name>
</gene>
<dbReference type="GO" id="GO:0016020">
    <property type="term" value="C:membrane"/>
    <property type="evidence" value="ECO:0007669"/>
    <property type="project" value="TreeGrafter"/>
</dbReference>
<keyword evidence="4" id="KW-0472">Membrane</keyword>
<evidence type="ECO:0000256" key="2">
    <source>
        <dbReference type="ARBA" id="ARBA00022771"/>
    </source>
</evidence>
<comment type="caution">
    <text evidence="6">The sequence shown here is derived from an EMBL/GenBank/DDBJ whole genome shotgun (WGS) entry which is preliminary data.</text>
</comment>
<dbReference type="InterPro" id="IPR011016">
    <property type="entry name" value="Znf_RING-CH"/>
</dbReference>
<dbReference type="AlphaFoldDB" id="A0A5N6LYA3"/>
<keyword evidence="4" id="KW-0812">Transmembrane</keyword>
<dbReference type="SUPFAM" id="SSF57850">
    <property type="entry name" value="RING/U-box"/>
    <property type="match status" value="1"/>
</dbReference>
<feature type="transmembrane region" description="Helical" evidence="4">
    <location>
        <begin position="157"/>
        <end position="180"/>
    </location>
</feature>
<evidence type="ECO:0000256" key="3">
    <source>
        <dbReference type="ARBA" id="ARBA00022833"/>
    </source>
</evidence>
<dbReference type="GO" id="GO:0016567">
    <property type="term" value="P:protein ubiquitination"/>
    <property type="evidence" value="ECO:0007669"/>
    <property type="project" value="TreeGrafter"/>
</dbReference>
<dbReference type="Pfam" id="PF12428">
    <property type="entry name" value="DUF3675"/>
    <property type="match status" value="1"/>
</dbReference>
<evidence type="ECO:0000256" key="4">
    <source>
        <dbReference type="SAM" id="Phobius"/>
    </source>
</evidence>
<dbReference type="OrthoDB" id="264354at2759"/>
<organism evidence="6 7">
    <name type="scientific">Mikania micrantha</name>
    <name type="common">bitter vine</name>
    <dbReference type="NCBI Taxonomy" id="192012"/>
    <lineage>
        <taxon>Eukaryota</taxon>
        <taxon>Viridiplantae</taxon>
        <taxon>Streptophyta</taxon>
        <taxon>Embryophyta</taxon>
        <taxon>Tracheophyta</taxon>
        <taxon>Spermatophyta</taxon>
        <taxon>Magnoliopsida</taxon>
        <taxon>eudicotyledons</taxon>
        <taxon>Gunneridae</taxon>
        <taxon>Pentapetalae</taxon>
        <taxon>asterids</taxon>
        <taxon>campanulids</taxon>
        <taxon>Asterales</taxon>
        <taxon>Asteraceae</taxon>
        <taxon>Asteroideae</taxon>
        <taxon>Heliantheae alliance</taxon>
        <taxon>Eupatorieae</taxon>
        <taxon>Mikania</taxon>
    </lineage>
</organism>
<reference evidence="6 7" key="1">
    <citation type="submission" date="2019-05" db="EMBL/GenBank/DDBJ databases">
        <title>Mikania micrantha, genome provides insights into the molecular mechanism of rapid growth.</title>
        <authorList>
            <person name="Liu B."/>
        </authorList>
    </citation>
    <scope>NUCLEOTIDE SEQUENCE [LARGE SCALE GENOMIC DNA]</scope>
    <source>
        <strain evidence="6">NLD-2019</strain>
        <tissue evidence="6">Leaf</tissue>
    </source>
</reference>
<keyword evidence="1" id="KW-0479">Metal-binding</keyword>
<protein>
    <recommendedName>
        <fullName evidence="5">RING-CH-type domain-containing protein</fullName>
    </recommendedName>
</protein>
<feature type="domain" description="RING-CH-type" evidence="5">
    <location>
        <begin position="57"/>
        <end position="93"/>
    </location>
</feature>
<dbReference type="Proteomes" id="UP000326396">
    <property type="component" value="Linkage Group LG8"/>
</dbReference>
<keyword evidence="2" id="KW-0863">Zinc-finger</keyword>
<keyword evidence="7" id="KW-1185">Reference proteome</keyword>
<evidence type="ECO:0000256" key="1">
    <source>
        <dbReference type="ARBA" id="ARBA00022723"/>
    </source>
</evidence>
<evidence type="ECO:0000313" key="6">
    <source>
        <dbReference type="EMBL" id="KAD2805682.1"/>
    </source>
</evidence>
<dbReference type="InterPro" id="IPR033275">
    <property type="entry name" value="MARCH-like"/>
</dbReference>
<keyword evidence="3" id="KW-0862">Zinc</keyword>
<evidence type="ECO:0000259" key="5">
    <source>
        <dbReference type="SMART" id="SM00744"/>
    </source>
</evidence>
<dbReference type="InterPro" id="IPR022143">
    <property type="entry name" value="DUF3675"/>
</dbReference>
<dbReference type="Gene3D" id="3.30.40.10">
    <property type="entry name" value="Zinc/RING finger domain, C3HC4 (zinc finger)"/>
    <property type="match status" value="1"/>
</dbReference>
<evidence type="ECO:0000313" key="7">
    <source>
        <dbReference type="Proteomes" id="UP000326396"/>
    </source>
</evidence>
<proteinExistence type="predicted"/>
<dbReference type="PANTHER" id="PTHR23012">
    <property type="entry name" value="RING/FYVE/PHD ZINC FINGER DOMAIN-CONTAINING"/>
    <property type="match status" value="1"/>
</dbReference>